<feature type="transmembrane region" description="Helical" evidence="1">
    <location>
        <begin position="57"/>
        <end position="75"/>
    </location>
</feature>
<organism evidence="3 4">
    <name type="scientific">Pseudoxanthomonas suwonensis</name>
    <dbReference type="NCBI Taxonomy" id="314722"/>
    <lineage>
        <taxon>Bacteria</taxon>
        <taxon>Pseudomonadati</taxon>
        <taxon>Pseudomonadota</taxon>
        <taxon>Gammaproteobacteria</taxon>
        <taxon>Lysobacterales</taxon>
        <taxon>Lysobacteraceae</taxon>
        <taxon>Pseudoxanthomonas</taxon>
    </lineage>
</organism>
<dbReference type="InterPro" id="IPR024163">
    <property type="entry name" value="Aerotolerance_reg_N"/>
</dbReference>
<keyword evidence="1" id="KW-0472">Membrane</keyword>
<protein>
    <submittedName>
        <fullName evidence="3">Membrane protein</fullName>
    </submittedName>
</protein>
<dbReference type="NCBIfam" id="TIGR02226">
    <property type="entry name" value="two_anch"/>
    <property type="match status" value="1"/>
</dbReference>
<dbReference type="OrthoDB" id="7390489at2"/>
<dbReference type="EMBL" id="CP011144">
    <property type="protein sequence ID" value="AKC86643.1"/>
    <property type="molecule type" value="Genomic_DNA"/>
</dbReference>
<dbReference type="RefSeq" id="WP_052631570.1">
    <property type="nucleotide sequence ID" value="NZ_CP011144.1"/>
</dbReference>
<evidence type="ECO:0000259" key="2">
    <source>
        <dbReference type="Pfam" id="PF07584"/>
    </source>
</evidence>
<evidence type="ECO:0000256" key="1">
    <source>
        <dbReference type="SAM" id="Phobius"/>
    </source>
</evidence>
<keyword evidence="1" id="KW-0812">Transmembrane</keyword>
<name>A0A0E3Z1J4_9GAMM</name>
<evidence type="ECO:0000313" key="3">
    <source>
        <dbReference type="EMBL" id="AKC86643.1"/>
    </source>
</evidence>
<keyword evidence="4" id="KW-1185">Reference proteome</keyword>
<feature type="domain" description="Aerotolerance regulator N-terminal" evidence="2">
    <location>
        <begin position="4"/>
        <end position="77"/>
    </location>
</feature>
<evidence type="ECO:0000313" key="4">
    <source>
        <dbReference type="Proteomes" id="UP000033067"/>
    </source>
</evidence>
<dbReference type="InterPro" id="IPR011933">
    <property type="entry name" value="Double_TM_dom"/>
</dbReference>
<proteinExistence type="predicted"/>
<reference evidence="3 4" key="1">
    <citation type="journal article" date="2015" name="Genome Announc.">
        <title>Complete Genome Sequence of Pseudoxanthomonas suwonensis Strain J1, a Cellulose-Degrading Bacterium Isolated from Leaf- and Wood-Enriched Soil.</title>
        <authorList>
            <person name="Hou L."/>
            <person name="Jiang J."/>
            <person name="Xu Z."/>
            <person name="Zhou Y."/>
            <person name="Leung F.C."/>
        </authorList>
    </citation>
    <scope>NUCLEOTIDE SEQUENCE [LARGE SCALE GENOMIC DNA]</scope>
    <source>
        <strain evidence="3 4">J1</strain>
    </source>
</reference>
<gene>
    <name evidence="3" type="ORF">WQ53_07555</name>
</gene>
<dbReference type="AlphaFoldDB" id="A0A0E3Z1J4"/>
<sequence>MSLALLLPAALVALAALLVPLLLHLARRSQLQPTPFAALRWLRQKPRPRHRIRFDEWPLLLLRLLLLAGLALWLAQPVLLGREDRRPYVAVATGVDAAAIDRDTLPAGARLHRLAAGFPALDATGTPAGPAPLASLLRQLDAELPAGVPLTVIVPDILDGTDAQRPRLSRAVDWRIVDGGGAAPREPAATVLPSIRHGDGAEGLRYLRAAARAWQPPADDGGEVDVSDAALSIATAAQPPEAAPRPLLWLGAGELPAAVRQWIQAGGTALVDHDTAVDGVAGFAPLWRDAQGTVLVEGVRDGRGRLLRFTVPLRPQAMPVLLEADFPQRLLALLQPPAPAPALVAATAYTPDTGDAVYPQPPLPLQPWLAVLLAALFALERWLATRRQRGPSP</sequence>
<accession>A0A0E3Z1J4</accession>
<dbReference type="PATRIC" id="fig|314722.6.peg.1618"/>
<dbReference type="Pfam" id="PF07584">
    <property type="entry name" value="BatA"/>
    <property type="match status" value="1"/>
</dbReference>
<dbReference type="Proteomes" id="UP000033067">
    <property type="component" value="Chromosome"/>
</dbReference>
<dbReference type="KEGG" id="psuw:WQ53_07555"/>
<keyword evidence="1" id="KW-1133">Transmembrane helix</keyword>